<accession>A0AAJ5EE88</accession>
<dbReference type="AlphaFoldDB" id="A0AAJ5EE88"/>
<dbReference type="Gene3D" id="3.90.470.20">
    <property type="entry name" value="4'-phosphopantetheinyl transferase domain"/>
    <property type="match status" value="1"/>
</dbReference>
<evidence type="ECO:0000313" key="13">
    <source>
        <dbReference type="Proteomes" id="UP000297725"/>
    </source>
</evidence>
<dbReference type="GO" id="GO:0006633">
    <property type="term" value="P:fatty acid biosynthetic process"/>
    <property type="evidence" value="ECO:0007669"/>
    <property type="project" value="UniProtKB-UniRule"/>
</dbReference>
<name>A0AAJ5EE88_9ENTE</name>
<dbReference type="SUPFAM" id="SSF56214">
    <property type="entry name" value="4'-phosphopantetheinyl transferase"/>
    <property type="match status" value="1"/>
</dbReference>
<evidence type="ECO:0000256" key="1">
    <source>
        <dbReference type="ARBA" id="ARBA00022516"/>
    </source>
</evidence>
<dbReference type="EC" id="2.7.8.7" evidence="8"/>
<evidence type="ECO:0000313" key="10">
    <source>
        <dbReference type="EMBL" id="QCA29608.1"/>
    </source>
</evidence>
<dbReference type="InterPro" id="IPR037143">
    <property type="entry name" value="4-PPantetheinyl_Trfase_dom_sf"/>
</dbReference>
<evidence type="ECO:0000256" key="2">
    <source>
        <dbReference type="ARBA" id="ARBA00022679"/>
    </source>
</evidence>
<dbReference type="EMBL" id="CP038865">
    <property type="protein sequence ID" value="QCA29608.1"/>
    <property type="molecule type" value="Genomic_DNA"/>
</dbReference>
<gene>
    <name evidence="8" type="primary">acpS</name>
    <name evidence="11" type="ORF">E4031_09580</name>
    <name evidence="10" type="ORF">E4Z98_06285</name>
</gene>
<dbReference type="Proteomes" id="UP000296883">
    <property type="component" value="Chromosome"/>
</dbReference>
<comment type="cofactor">
    <cofactor evidence="8">
        <name>Mg(2+)</name>
        <dbReference type="ChEBI" id="CHEBI:18420"/>
    </cofactor>
</comment>
<keyword evidence="2 8" id="KW-0808">Transferase</keyword>
<dbReference type="Proteomes" id="UP000297725">
    <property type="component" value="Unassembled WGS sequence"/>
</dbReference>
<dbReference type="InterPro" id="IPR002582">
    <property type="entry name" value="ACPS"/>
</dbReference>
<keyword evidence="1 8" id="KW-0444">Lipid biosynthesis</keyword>
<keyword evidence="4 8" id="KW-0276">Fatty acid metabolism</keyword>
<keyword evidence="12" id="KW-1185">Reference proteome</keyword>
<organism evidence="11 13">
    <name type="scientific">Vagococcus xieshaowenii</name>
    <dbReference type="NCBI Taxonomy" id="2562451"/>
    <lineage>
        <taxon>Bacteria</taxon>
        <taxon>Bacillati</taxon>
        <taxon>Bacillota</taxon>
        <taxon>Bacilli</taxon>
        <taxon>Lactobacillales</taxon>
        <taxon>Enterococcaceae</taxon>
        <taxon>Vagococcus</taxon>
    </lineage>
</organism>
<sequence>MAIYGIGVDVVDMPRIRQIVEENPKFIQRILTDKEYEQFLSRGLKRQVEYFAGRFACKEAFSKAWGTGIGPIDFKAIEVLNEDNGRPIVTSSPFEGEVHVTISHSDTVAIAYMVLENK</sequence>
<reference evidence="11 13" key="1">
    <citation type="submission" date="2019-03" db="EMBL/GenBank/DDBJ databases">
        <title>Vagococcus sp. was isolated fron gut of Carduelis flavirostris.</title>
        <authorList>
            <person name="Ge Y."/>
        </authorList>
    </citation>
    <scope>NUCLEOTIDE SEQUENCE [LARGE SCALE GENOMIC DNA]</scope>
    <source>
        <strain evidence="11 13">CF-210</strain>
    </source>
</reference>
<dbReference type="EMBL" id="SRHU01000037">
    <property type="protein sequence ID" value="TFZ39269.1"/>
    <property type="molecule type" value="Genomic_DNA"/>
</dbReference>
<evidence type="ECO:0000256" key="6">
    <source>
        <dbReference type="ARBA" id="ARBA00023098"/>
    </source>
</evidence>
<dbReference type="GO" id="GO:0008897">
    <property type="term" value="F:holo-[acyl-carrier-protein] synthase activity"/>
    <property type="evidence" value="ECO:0007669"/>
    <property type="project" value="UniProtKB-UniRule"/>
</dbReference>
<evidence type="ECO:0000256" key="3">
    <source>
        <dbReference type="ARBA" id="ARBA00022723"/>
    </source>
</evidence>
<keyword evidence="3 8" id="KW-0479">Metal-binding</keyword>
<dbReference type="NCBIfam" id="TIGR00556">
    <property type="entry name" value="pantethn_trn"/>
    <property type="match status" value="1"/>
</dbReference>
<dbReference type="NCBIfam" id="TIGR00516">
    <property type="entry name" value="acpS"/>
    <property type="match status" value="1"/>
</dbReference>
<keyword evidence="7 8" id="KW-0275">Fatty acid biosynthesis</keyword>
<evidence type="ECO:0000256" key="7">
    <source>
        <dbReference type="ARBA" id="ARBA00023160"/>
    </source>
</evidence>
<dbReference type="GO" id="GO:0000287">
    <property type="term" value="F:magnesium ion binding"/>
    <property type="evidence" value="ECO:0007669"/>
    <property type="project" value="UniProtKB-UniRule"/>
</dbReference>
<dbReference type="HAMAP" id="MF_00101">
    <property type="entry name" value="AcpS"/>
    <property type="match status" value="1"/>
</dbReference>
<evidence type="ECO:0000256" key="4">
    <source>
        <dbReference type="ARBA" id="ARBA00022832"/>
    </source>
</evidence>
<keyword evidence="5 8" id="KW-0460">Magnesium</keyword>
<feature type="binding site" evidence="8">
    <location>
        <position position="59"/>
    </location>
    <ligand>
        <name>Mg(2+)</name>
        <dbReference type="ChEBI" id="CHEBI:18420"/>
    </ligand>
</feature>
<dbReference type="RefSeq" id="WP_135255237.1">
    <property type="nucleotide sequence ID" value="NZ_CP038865.1"/>
</dbReference>
<dbReference type="Pfam" id="PF01648">
    <property type="entry name" value="ACPS"/>
    <property type="match status" value="1"/>
</dbReference>
<keyword evidence="6 8" id="KW-0443">Lipid metabolism</keyword>
<comment type="subcellular location">
    <subcellularLocation>
        <location evidence="8">Cytoplasm</location>
    </subcellularLocation>
</comment>
<feature type="binding site" evidence="8">
    <location>
        <position position="9"/>
    </location>
    <ligand>
        <name>Mg(2+)</name>
        <dbReference type="ChEBI" id="CHEBI:18420"/>
    </ligand>
</feature>
<evidence type="ECO:0000259" key="9">
    <source>
        <dbReference type="Pfam" id="PF01648"/>
    </source>
</evidence>
<comment type="similarity">
    <text evidence="8">Belongs to the P-Pant transferase superfamily. AcpS family.</text>
</comment>
<evidence type="ECO:0000256" key="8">
    <source>
        <dbReference type="HAMAP-Rule" id="MF_00101"/>
    </source>
</evidence>
<dbReference type="InterPro" id="IPR008278">
    <property type="entry name" value="4-PPantetheinyl_Trfase_dom"/>
</dbReference>
<proteinExistence type="inferred from homology"/>
<reference evidence="10 12" key="2">
    <citation type="journal article" date="2020" name="Int. J. Syst. Evol. Microbiol.">
        <title>Vagococcus xieshaowenii sp. nov., isolated from snow finch (Montifringilla taczanowskii) cloacal content.</title>
        <authorList>
            <person name="Ge Y."/>
            <person name="Yang J."/>
            <person name="Lai X.H."/>
            <person name="Zhang G."/>
            <person name="Jin D."/>
            <person name="Lu S."/>
            <person name="Wang B."/>
            <person name="Huang Y."/>
            <person name="Huang Y."/>
            <person name="Ren Z."/>
            <person name="Zhang X."/>
            <person name="Xu J."/>
        </authorList>
    </citation>
    <scope>NUCLEOTIDE SEQUENCE [LARGE SCALE GENOMIC DNA]</scope>
    <source>
        <strain evidence="12">personal::cf-49</strain>
        <strain evidence="10">Personal::cf-49</strain>
    </source>
</reference>
<comment type="function">
    <text evidence="8">Transfers the 4'-phosphopantetheine moiety from coenzyme A to a Ser of acyl-carrier-protein.</text>
</comment>
<comment type="catalytic activity">
    <reaction evidence="8">
        <text>apo-[ACP] + CoA = holo-[ACP] + adenosine 3',5'-bisphosphate + H(+)</text>
        <dbReference type="Rhea" id="RHEA:12068"/>
        <dbReference type="Rhea" id="RHEA-COMP:9685"/>
        <dbReference type="Rhea" id="RHEA-COMP:9690"/>
        <dbReference type="ChEBI" id="CHEBI:15378"/>
        <dbReference type="ChEBI" id="CHEBI:29999"/>
        <dbReference type="ChEBI" id="CHEBI:57287"/>
        <dbReference type="ChEBI" id="CHEBI:58343"/>
        <dbReference type="ChEBI" id="CHEBI:64479"/>
        <dbReference type="EC" id="2.7.8.7"/>
    </reaction>
</comment>
<evidence type="ECO:0000256" key="5">
    <source>
        <dbReference type="ARBA" id="ARBA00022842"/>
    </source>
</evidence>
<feature type="domain" description="4'-phosphopantetheinyl transferase" evidence="9">
    <location>
        <begin position="5"/>
        <end position="111"/>
    </location>
</feature>
<dbReference type="GO" id="GO:0005737">
    <property type="term" value="C:cytoplasm"/>
    <property type="evidence" value="ECO:0007669"/>
    <property type="project" value="UniProtKB-SubCell"/>
</dbReference>
<evidence type="ECO:0000313" key="11">
    <source>
        <dbReference type="EMBL" id="TFZ39269.1"/>
    </source>
</evidence>
<evidence type="ECO:0000313" key="12">
    <source>
        <dbReference type="Proteomes" id="UP000296883"/>
    </source>
</evidence>
<keyword evidence="8" id="KW-0963">Cytoplasm</keyword>
<dbReference type="InterPro" id="IPR004568">
    <property type="entry name" value="Ppantetheine-prot_Trfase_dom"/>
</dbReference>
<protein>
    <recommendedName>
        <fullName evidence="8">Holo-[acyl-carrier-protein] synthase</fullName>
        <shortName evidence="8">Holo-ACP synthase</shortName>
        <ecNumber evidence="8">2.7.8.7</ecNumber>
    </recommendedName>
    <alternativeName>
        <fullName evidence="8">4'-phosphopantetheinyl transferase AcpS</fullName>
    </alternativeName>
</protein>